<keyword evidence="7 9" id="KW-0808">Transferase</keyword>
<comment type="similarity">
    <text evidence="3 9">Belongs to the purine/pyrimidine phosphoribosyltransferase family. PyrE subfamily.</text>
</comment>
<evidence type="ECO:0000256" key="1">
    <source>
        <dbReference type="ARBA" id="ARBA00003769"/>
    </source>
</evidence>
<proteinExistence type="inferred from homology"/>
<gene>
    <name evidence="9 11" type="primary">pyrE</name>
    <name evidence="11" type="ORF">OMP38_10060</name>
</gene>
<comment type="caution">
    <text evidence="9">Lacks conserved residue(s) required for the propagation of feature annotation.</text>
</comment>
<keyword evidence="9" id="KW-0460">Magnesium</keyword>
<keyword evidence="8 9" id="KW-0665">Pyrimidine biosynthesis</keyword>
<feature type="domain" description="Phosphoribosyltransferase" evidence="10">
    <location>
        <begin position="45"/>
        <end position="168"/>
    </location>
</feature>
<dbReference type="GO" id="GO:0044205">
    <property type="term" value="P:'de novo' UMP biosynthetic process"/>
    <property type="evidence" value="ECO:0007669"/>
    <property type="project" value="UniProtKB-UniRule"/>
</dbReference>
<evidence type="ECO:0000256" key="2">
    <source>
        <dbReference type="ARBA" id="ARBA00004889"/>
    </source>
</evidence>
<name>A0A9X4KJ68_9BACL</name>
<feature type="binding site" description="in other chain" evidence="9">
    <location>
        <begin position="126"/>
        <end position="134"/>
    </location>
    <ligand>
        <name>5-phospho-alpha-D-ribose 1-diphosphate</name>
        <dbReference type="ChEBI" id="CHEBI:58017"/>
        <note>ligand shared between dimeric partners</note>
    </ligand>
</feature>
<feature type="binding site" description="in other chain" evidence="9">
    <location>
        <position position="100"/>
    </location>
    <ligand>
        <name>5-phospho-alpha-D-ribose 1-diphosphate</name>
        <dbReference type="ChEBI" id="CHEBI:58017"/>
        <note>ligand shared between dimeric partners</note>
    </ligand>
</feature>
<keyword evidence="6 9" id="KW-0328">Glycosyltransferase</keyword>
<comment type="cofactor">
    <cofactor evidence="9">
        <name>Mg(2+)</name>
        <dbReference type="ChEBI" id="CHEBI:18420"/>
    </cofactor>
</comment>
<feature type="binding site" evidence="9">
    <location>
        <position position="99"/>
    </location>
    <ligand>
        <name>5-phospho-alpha-D-ribose 1-diphosphate</name>
        <dbReference type="ChEBI" id="CHEBI:58017"/>
        <note>ligand shared between dimeric partners</note>
    </ligand>
</feature>
<comment type="catalytic activity">
    <reaction evidence="9">
        <text>orotidine 5'-phosphate + diphosphate = orotate + 5-phospho-alpha-D-ribose 1-diphosphate</text>
        <dbReference type="Rhea" id="RHEA:10380"/>
        <dbReference type="ChEBI" id="CHEBI:30839"/>
        <dbReference type="ChEBI" id="CHEBI:33019"/>
        <dbReference type="ChEBI" id="CHEBI:57538"/>
        <dbReference type="ChEBI" id="CHEBI:58017"/>
        <dbReference type="EC" id="2.4.2.10"/>
    </reaction>
</comment>
<evidence type="ECO:0000256" key="6">
    <source>
        <dbReference type="ARBA" id="ARBA00022676"/>
    </source>
</evidence>
<evidence type="ECO:0000256" key="4">
    <source>
        <dbReference type="ARBA" id="ARBA00011738"/>
    </source>
</evidence>
<dbReference type="SUPFAM" id="SSF53271">
    <property type="entry name" value="PRTase-like"/>
    <property type="match status" value="1"/>
</dbReference>
<accession>A0A9X4KJ68</accession>
<evidence type="ECO:0000313" key="11">
    <source>
        <dbReference type="EMBL" id="MDG0791177.1"/>
    </source>
</evidence>
<comment type="function">
    <text evidence="1 9">Catalyzes the transfer of a ribosyl phosphate group from 5-phosphoribose 1-diphosphate to orotate, leading to the formation of orotidine monophosphate (OMP).</text>
</comment>
<evidence type="ECO:0000256" key="8">
    <source>
        <dbReference type="ARBA" id="ARBA00022975"/>
    </source>
</evidence>
<reference evidence="11 12" key="1">
    <citation type="submission" date="2022-10" db="EMBL/GenBank/DDBJ databases">
        <title>Comparative genomic analysis of Cohnella hashimotonis sp. nov., isolated from the International Space Station.</title>
        <authorList>
            <person name="Simpson A."/>
            <person name="Venkateswaran K."/>
        </authorList>
    </citation>
    <scope>NUCLEOTIDE SEQUENCE [LARGE SCALE GENOMIC DNA]</scope>
    <source>
        <strain evidence="11 12">DSM 18997</strain>
    </source>
</reference>
<dbReference type="HAMAP" id="MF_01208">
    <property type="entry name" value="PyrE"/>
    <property type="match status" value="1"/>
</dbReference>
<protein>
    <recommendedName>
        <fullName evidence="5 9">Orotate phosphoribosyltransferase</fullName>
        <shortName evidence="9">OPRT</shortName>
        <shortName evidence="9">OPRTase</shortName>
        <ecNumber evidence="5 9">2.4.2.10</ecNumber>
    </recommendedName>
</protein>
<dbReference type="EMBL" id="JAPDHZ010000002">
    <property type="protein sequence ID" value="MDG0791177.1"/>
    <property type="molecule type" value="Genomic_DNA"/>
</dbReference>
<dbReference type="PANTHER" id="PTHR46683:SF1">
    <property type="entry name" value="OROTATE PHOSPHORIBOSYLTRANSFERASE 1-RELATED"/>
    <property type="match status" value="1"/>
</dbReference>
<dbReference type="InterPro" id="IPR029057">
    <property type="entry name" value="PRTase-like"/>
</dbReference>
<feature type="binding site" evidence="9">
    <location>
        <position position="105"/>
    </location>
    <ligand>
        <name>5-phospho-alpha-D-ribose 1-diphosphate</name>
        <dbReference type="ChEBI" id="CHEBI:58017"/>
        <note>ligand shared between dimeric partners</note>
    </ligand>
</feature>
<dbReference type="GO" id="GO:0006207">
    <property type="term" value="P:'de novo' pyrimidine nucleobase biosynthetic process"/>
    <property type="evidence" value="ECO:0007669"/>
    <property type="project" value="TreeGrafter"/>
</dbReference>
<dbReference type="NCBIfam" id="TIGR00336">
    <property type="entry name" value="pyrE"/>
    <property type="match status" value="1"/>
</dbReference>
<comment type="caution">
    <text evidence="11">The sequence shown here is derived from an EMBL/GenBank/DDBJ whole genome shotgun (WGS) entry which is preliminary data.</text>
</comment>
<dbReference type="InterPro" id="IPR023031">
    <property type="entry name" value="OPRT"/>
</dbReference>
<dbReference type="PANTHER" id="PTHR46683">
    <property type="entry name" value="OROTATE PHOSPHORIBOSYLTRANSFERASE 1-RELATED"/>
    <property type="match status" value="1"/>
</dbReference>
<evidence type="ECO:0000313" key="12">
    <source>
        <dbReference type="Proteomes" id="UP001153387"/>
    </source>
</evidence>
<dbReference type="GO" id="GO:0000287">
    <property type="term" value="F:magnesium ion binding"/>
    <property type="evidence" value="ECO:0007669"/>
    <property type="project" value="UniProtKB-UniRule"/>
</dbReference>
<dbReference type="GO" id="GO:0004588">
    <property type="term" value="F:orotate phosphoribosyltransferase activity"/>
    <property type="evidence" value="ECO:0007669"/>
    <property type="project" value="UniProtKB-UniRule"/>
</dbReference>
<comment type="pathway">
    <text evidence="2 9">Pyrimidine metabolism; UMP biosynthesis via de novo pathway; UMP from orotate: step 1/2.</text>
</comment>
<evidence type="ECO:0000256" key="3">
    <source>
        <dbReference type="ARBA" id="ARBA00006340"/>
    </source>
</evidence>
<dbReference type="InterPro" id="IPR000836">
    <property type="entry name" value="PRTase_dom"/>
</dbReference>
<feature type="binding site" evidence="9">
    <location>
        <position position="103"/>
    </location>
    <ligand>
        <name>5-phospho-alpha-D-ribose 1-diphosphate</name>
        <dbReference type="ChEBI" id="CHEBI:58017"/>
        <note>ligand shared between dimeric partners</note>
    </ligand>
</feature>
<dbReference type="AlphaFoldDB" id="A0A9X4KJ68"/>
<dbReference type="RefSeq" id="WP_277564945.1">
    <property type="nucleotide sequence ID" value="NZ_JAPDHZ010000002.1"/>
</dbReference>
<dbReference type="InterPro" id="IPR004467">
    <property type="entry name" value="Or_phspho_trans_dom"/>
</dbReference>
<feature type="binding site" evidence="9">
    <location>
        <position position="130"/>
    </location>
    <ligand>
        <name>orotate</name>
        <dbReference type="ChEBI" id="CHEBI:30839"/>
    </ligand>
</feature>
<evidence type="ECO:0000256" key="9">
    <source>
        <dbReference type="HAMAP-Rule" id="MF_01208"/>
    </source>
</evidence>
<evidence type="ECO:0000256" key="7">
    <source>
        <dbReference type="ARBA" id="ARBA00022679"/>
    </source>
</evidence>
<dbReference type="Proteomes" id="UP001153387">
    <property type="component" value="Unassembled WGS sequence"/>
</dbReference>
<evidence type="ECO:0000259" key="10">
    <source>
        <dbReference type="Pfam" id="PF00156"/>
    </source>
</evidence>
<dbReference type="Pfam" id="PF00156">
    <property type="entry name" value="Pribosyltran"/>
    <property type="match status" value="1"/>
</dbReference>
<comment type="subunit">
    <text evidence="4 9">Homodimer.</text>
</comment>
<evidence type="ECO:0000256" key="5">
    <source>
        <dbReference type="ARBA" id="ARBA00011971"/>
    </source>
</evidence>
<dbReference type="Gene3D" id="3.40.50.2020">
    <property type="match status" value="1"/>
</dbReference>
<dbReference type="GO" id="GO:0046132">
    <property type="term" value="P:pyrimidine ribonucleoside biosynthetic process"/>
    <property type="evidence" value="ECO:0007669"/>
    <property type="project" value="TreeGrafter"/>
</dbReference>
<sequence>MSFKGEFIEFLFKSNVLIFGDFVAKSGRETPYMINTGNFRTAKQLAILGEYYADCIETKMDKSVNVLFGPAYKGIPLAVAASTALYHKYSRDISVTFNRKEKKDHGEGGQIIGYIPQSNDRIAIIEDVITAGTAVRESLELLGRIAEIRITNLIVSVDRLERGQKNKTTIEELNDDFGIQTSAIVTIEDILNFLHNREIDGKIAIDNAMKNKIEDYLNLYGVS</sequence>
<dbReference type="EC" id="2.4.2.10" evidence="5 9"/>
<dbReference type="CDD" id="cd06223">
    <property type="entry name" value="PRTases_typeI"/>
    <property type="match status" value="1"/>
</dbReference>
<feature type="binding site" evidence="9">
    <location>
        <position position="159"/>
    </location>
    <ligand>
        <name>orotate</name>
        <dbReference type="ChEBI" id="CHEBI:30839"/>
    </ligand>
</feature>
<feature type="binding site" description="in other chain" evidence="9">
    <location>
        <position position="25"/>
    </location>
    <ligand>
        <name>5-phospho-alpha-D-ribose 1-diphosphate</name>
        <dbReference type="ChEBI" id="CHEBI:58017"/>
        <note>ligand shared between dimeric partners</note>
    </ligand>
</feature>
<dbReference type="GO" id="GO:0005737">
    <property type="term" value="C:cytoplasm"/>
    <property type="evidence" value="ECO:0007669"/>
    <property type="project" value="TreeGrafter"/>
</dbReference>
<keyword evidence="12" id="KW-1185">Reference proteome</keyword>
<feature type="binding site" description="in other chain" evidence="9">
    <location>
        <begin position="72"/>
        <end position="73"/>
    </location>
    <ligand>
        <name>5-phospho-alpha-D-ribose 1-diphosphate</name>
        <dbReference type="ChEBI" id="CHEBI:58017"/>
        <note>ligand shared between dimeric partners</note>
    </ligand>
</feature>
<organism evidence="11 12">
    <name type="scientific">Cohnella ginsengisoli</name>
    <dbReference type="NCBI Taxonomy" id="425004"/>
    <lineage>
        <taxon>Bacteria</taxon>
        <taxon>Bacillati</taxon>
        <taxon>Bacillota</taxon>
        <taxon>Bacilli</taxon>
        <taxon>Bacillales</taxon>
        <taxon>Paenibacillaceae</taxon>
        <taxon>Cohnella</taxon>
    </lineage>
</organism>